<dbReference type="Proteomes" id="UP000028653">
    <property type="component" value="Unassembled WGS sequence"/>
</dbReference>
<proteinExistence type="predicted"/>
<dbReference type="EMBL" id="JMPI01000047">
    <property type="protein sequence ID" value="KFC79995.1"/>
    <property type="molecule type" value="Genomic_DNA"/>
</dbReference>
<reference evidence="1 2" key="1">
    <citation type="submission" date="2014-05" db="EMBL/GenBank/DDBJ databases">
        <title>ATOL: Assembling a taxonomically balanced genome-scale reconstruction of the evolutionary history of the Enterobacteriaceae.</title>
        <authorList>
            <person name="Plunkett G.III."/>
            <person name="Neeno-Eckwall E.C."/>
            <person name="Glasner J.D."/>
            <person name="Perna N.T."/>
        </authorList>
    </citation>
    <scope>NUCLEOTIDE SEQUENCE [LARGE SCALE GENOMIC DNA]</scope>
    <source>
        <strain evidence="1 2">ATCC 33320</strain>
    </source>
</reference>
<organism evidence="1 2">
    <name type="scientific">Buttiauxella agrestis ATCC 33320</name>
    <dbReference type="NCBI Taxonomy" id="1006004"/>
    <lineage>
        <taxon>Bacteria</taxon>
        <taxon>Pseudomonadati</taxon>
        <taxon>Pseudomonadota</taxon>
        <taxon>Gammaproteobacteria</taxon>
        <taxon>Enterobacterales</taxon>
        <taxon>Enterobacteriaceae</taxon>
        <taxon>Buttiauxella</taxon>
    </lineage>
</organism>
<gene>
    <name evidence="1" type="ORF">GBAG_2957</name>
</gene>
<name>A0A085G8F0_9ENTR</name>
<comment type="caution">
    <text evidence="1">The sequence shown here is derived from an EMBL/GenBank/DDBJ whole genome shotgun (WGS) entry which is preliminary data.</text>
</comment>
<dbReference type="STRING" id="1006004.GBAG_2957"/>
<protein>
    <submittedName>
        <fullName evidence="1">Uncharacterized protein</fullName>
    </submittedName>
</protein>
<sequence length="38" mass="4354">MACLENSLNKNHLSRGKAKYFSSEIKEDASFEANPYFI</sequence>
<evidence type="ECO:0000313" key="1">
    <source>
        <dbReference type="EMBL" id="KFC79995.1"/>
    </source>
</evidence>
<evidence type="ECO:0000313" key="2">
    <source>
        <dbReference type="Proteomes" id="UP000028653"/>
    </source>
</evidence>
<accession>A0A085G8F0</accession>
<keyword evidence="2" id="KW-1185">Reference proteome</keyword>
<dbReference type="AlphaFoldDB" id="A0A085G8F0"/>